<dbReference type="EMBL" id="JAFHDT010000003">
    <property type="protein sequence ID" value="KAI7812112.1"/>
    <property type="molecule type" value="Genomic_DNA"/>
</dbReference>
<evidence type="ECO:0000313" key="1">
    <source>
        <dbReference type="EMBL" id="KAI7812112.1"/>
    </source>
</evidence>
<dbReference type="Proteomes" id="UP001059041">
    <property type="component" value="Linkage Group LG3"/>
</dbReference>
<organism evidence="1 2">
    <name type="scientific">Triplophysa rosa</name>
    <name type="common">Cave loach</name>
    <dbReference type="NCBI Taxonomy" id="992332"/>
    <lineage>
        <taxon>Eukaryota</taxon>
        <taxon>Metazoa</taxon>
        <taxon>Chordata</taxon>
        <taxon>Craniata</taxon>
        <taxon>Vertebrata</taxon>
        <taxon>Euteleostomi</taxon>
        <taxon>Actinopterygii</taxon>
        <taxon>Neopterygii</taxon>
        <taxon>Teleostei</taxon>
        <taxon>Ostariophysi</taxon>
        <taxon>Cypriniformes</taxon>
        <taxon>Nemacheilidae</taxon>
        <taxon>Triplophysa</taxon>
    </lineage>
</organism>
<evidence type="ECO:0000313" key="2">
    <source>
        <dbReference type="Proteomes" id="UP001059041"/>
    </source>
</evidence>
<name>A0A9W8CA02_TRIRA</name>
<proteinExistence type="predicted"/>
<dbReference type="AlphaFoldDB" id="A0A9W8CA02"/>
<sequence length="198" mass="22554">MDPIYTYWPVTDLHWESLLAALEGGRHRPVKGFGGLVNKLLLASINFFSSRIFRGCEQRSSQPGRGKCLKGCLFENQSPTGPPLCAHAQKARAHRIQRLPDEEQTIFLVYSTSAYAQLHRQLHKKSIHLDSKQQWGGEETFWPLRRQPLEVGPDSRPRVLIISPLPEDRIACLHHSPPLVEGRPFECKSDCALRGRRE</sequence>
<reference evidence="1" key="1">
    <citation type="submission" date="2021-02" db="EMBL/GenBank/DDBJ databases">
        <title>Comparative genomics reveals that relaxation of natural selection precedes convergent phenotypic evolution of cavefish.</title>
        <authorList>
            <person name="Peng Z."/>
        </authorList>
    </citation>
    <scope>NUCLEOTIDE SEQUENCE</scope>
    <source>
        <tissue evidence="1">Muscle</tissue>
    </source>
</reference>
<gene>
    <name evidence="1" type="ORF">IRJ41_022388</name>
</gene>
<keyword evidence="2" id="KW-1185">Reference proteome</keyword>
<comment type="caution">
    <text evidence="1">The sequence shown here is derived from an EMBL/GenBank/DDBJ whole genome shotgun (WGS) entry which is preliminary data.</text>
</comment>
<protein>
    <submittedName>
        <fullName evidence="1">Uncharacterized protein</fullName>
    </submittedName>
</protein>
<accession>A0A9W8CA02</accession>